<reference evidence="1 2" key="1">
    <citation type="submission" date="2019-03" db="EMBL/GenBank/DDBJ databases">
        <title>Single cell metagenomics reveals metabolic interactions within the superorganism composed of flagellate Streblomastix strix and complex community of Bacteroidetes bacteria on its surface.</title>
        <authorList>
            <person name="Treitli S.C."/>
            <person name="Kolisko M."/>
            <person name="Husnik F."/>
            <person name="Keeling P."/>
            <person name="Hampl V."/>
        </authorList>
    </citation>
    <scope>NUCLEOTIDE SEQUENCE [LARGE SCALE GENOMIC DNA]</scope>
    <source>
        <strain evidence="1">ST1C</strain>
    </source>
</reference>
<organism evidence="1 2">
    <name type="scientific">Streblomastix strix</name>
    <dbReference type="NCBI Taxonomy" id="222440"/>
    <lineage>
        <taxon>Eukaryota</taxon>
        <taxon>Metamonada</taxon>
        <taxon>Preaxostyla</taxon>
        <taxon>Oxymonadida</taxon>
        <taxon>Streblomastigidae</taxon>
        <taxon>Streblomastix</taxon>
    </lineage>
</organism>
<protein>
    <submittedName>
        <fullName evidence="1">Uncharacterized protein</fullName>
    </submittedName>
</protein>
<evidence type="ECO:0000313" key="2">
    <source>
        <dbReference type="Proteomes" id="UP000324800"/>
    </source>
</evidence>
<evidence type="ECO:0000313" key="1">
    <source>
        <dbReference type="EMBL" id="KAA6387855.1"/>
    </source>
</evidence>
<name>A0A5J4VZ43_9EUKA</name>
<gene>
    <name evidence="1" type="ORF">EZS28_016615</name>
</gene>
<dbReference type="Proteomes" id="UP000324800">
    <property type="component" value="Unassembled WGS sequence"/>
</dbReference>
<feature type="non-terminal residue" evidence="1">
    <location>
        <position position="1"/>
    </location>
</feature>
<sequence length="181" mass="21195">SDSDDLIVADPKMDRNFVLVKLEPYTVMTKKDFECFLLDSNLPYQTVVVLIELWVEQMEHSVQIPEMRYIQASASVQIMLNLIVMLNEYVNVQLDSYLNLQSVNSWMYCHVEEIMLEHVHQIALIIDVLQLNVMVICVKVVKNEEMSLIEVLELKVRKLMIIEMRVLTSLCLLLLQLIMFF</sequence>
<accession>A0A5J4VZ43</accession>
<comment type="caution">
    <text evidence="1">The sequence shown here is derived from an EMBL/GenBank/DDBJ whole genome shotgun (WGS) entry which is preliminary data.</text>
</comment>
<dbReference type="AlphaFoldDB" id="A0A5J4VZ43"/>
<dbReference type="EMBL" id="SNRW01004210">
    <property type="protein sequence ID" value="KAA6387855.1"/>
    <property type="molecule type" value="Genomic_DNA"/>
</dbReference>
<proteinExistence type="predicted"/>